<dbReference type="InterPro" id="IPR011008">
    <property type="entry name" value="Dimeric_a/b-barrel"/>
</dbReference>
<evidence type="ECO:0000256" key="1">
    <source>
        <dbReference type="ARBA" id="ARBA00022723"/>
    </source>
</evidence>
<dbReference type="GO" id="GO:0016491">
    <property type="term" value="F:oxidoreductase activity"/>
    <property type="evidence" value="ECO:0007669"/>
    <property type="project" value="InterPro"/>
</dbReference>
<dbReference type="GO" id="GO:0046872">
    <property type="term" value="F:metal ion binding"/>
    <property type="evidence" value="ECO:0007669"/>
    <property type="project" value="UniProtKB-KW"/>
</dbReference>
<sequence>MKHNITLCQVAMSVTDLKTTFAWYQDMFGFLPSGGTEEFCGPLFEAIQGIPDVASKTLWAVDQQEFFQLEFFQFKSPEVRPLPKDWRPCDIGYNALGLHVADFDATLARLETAGTKLLSAPAGSKGSRRVCVKDPEGVLLEIMEDDPCAADATPRPRPKVPVAVRSVTMSVPDLEKSKKVFIDAFGLKEAAGVTLHTPEQEALLGLEGAKRKELLLLAGDILLEVVQYLDPVGKPWPEKYRISDQGLLNVAFGCKNAQVFNETYARCIAAGYEGNSDPVVTPNGGMIYFNDDQGFSIEMLFVDDAMAAQVGFQTVGTFEKADHILDPLPDLGGAMVRVSILYPNKPDGNFNQEYYASTHAELVSELLSPWGLVRIEIDQGLCGVAPGSSAPFVAAGHLYFKDLVDFQAAFVKHGSKLMRDMPNYTNIEPQIQISAVVKN</sequence>
<accession>A0A1H0T0M8</accession>
<feature type="domain" description="VOC" evidence="2">
    <location>
        <begin position="6"/>
        <end position="145"/>
    </location>
</feature>
<gene>
    <name evidence="3" type="ORF">SAMN05660330_02896</name>
</gene>
<organism evidence="3 4">
    <name type="scientific">Desulforhopalus singaporensis</name>
    <dbReference type="NCBI Taxonomy" id="91360"/>
    <lineage>
        <taxon>Bacteria</taxon>
        <taxon>Pseudomonadati</taxon>
        <taxon>Thermodesulfobacteriota</taxon>
        <taxon>Desulfobulbia</taxon>
        <taxon>Desulfobulbales</taxon>
        <taxon>Desulfocapsaceae</taxon>
        <taxon>Desulforhopalus</taxon>
    </lineage>
</organism>
<dbReference type="SUPFAM" id="SSF54909">
    <property type="entry name" value="Dimeric alpha+beta barrel"/>
    <property type="match status" value="1"/>
</dbReference>
<reference evidence="3 4" key="1">
    <citation type="submission" date="2016-10" db="EMBL/GenBank/DDBJ databases">
        <authorList>
            <person name="de Groot N.N."/>
        </authorList>
    </citation>
    <scope>NUCLEOTIDE SEQUENCE [LARGE SCALE GENOMIC DNA]</scope>
    <source>
        <strain evidence="3 4">DSM 12130</strain>
    </source>
</reference>
<dbReference type="GO" id="GO:0046491">
    <property type="term" value="P:L-methylmalonyl-CoA metabolic process"/>
    <property type="evidence" value="ECO:0007669"/>
    <property type="project" value="TreeGrafter"/>
</dbReference>
<evidence type="ECO:0000259" key="2">
    <source>
        <dbReference type="PROSITE" id="PS51819"/>
    </source>
</evidence>
<name>A0A1H0T0M8_9BACT</name>
<dbReference type="Gene3D" id="3.30.70.100">
    <property type="match status" value="1"/>
</dbReference>
<dbReference type="Pfam" id="PF00903">
    <property type="entry name" value="Glyoxalase"/>
    <property type="match status" value="1"/>
</dbReference>
<dbReference type="EMBL" id="FNJI01000021">
    <property type="protein sequence ID" value="SDP47603.1"/>
    <property type="molecule type" value="Genomic_DNA"/>
</dbReference>
<dbReference type="Proteomes" id="UP000199073">
    <property type="component" value="Unassembled WGS sequence"/>
</dbReference>
<dbReference type="NCBIfam" id="TIGR02118">
    <property type="entry name" value="EthD family reductase"/>
    <property type="match status" value="1"/>
</dbReference>
<keyword evidence="4" id="KW-1185">Reference proteome</keyword>
<dbReference type="GO" id="GO:0004493">
    <property type="term" value="F:methylmalonyl-CoA epimerase activity"/>
    <property type="evidence" value="ECO:0007669"/>
    <property type="project" value="TreeGrafter"/>
</dbReference>
<evidence type="ECO:0000313" key="4">
    <source>
        <dbReference type="Proteomes" id="UP000199073"/>
    </source>
</evidence>
<dbReference type="STRING" id="91360.SAMN05660330_02896"/>
<dbReference type="RefSeq" id="WP_092224063.1">
    <property type="nucleotide sequence ID" value="NZ_FNJI01000021.1"/>
</dbReference>
<dbReference type="OrthoDB" id="5343971at2"/>
<dbReference type="AlphaFoldDB" id="A0A1H0T0M8"/>
<dbReference type="Gene3D" id="3.10.180.10">
    <property type="entry name" value="2,3-Dihydroxybiphenyl 1,2-Dioxygenase, domain 1"/>
    <property type="match status" value="2"/>
</dbReference>
<dbReference type="PANTHER" id="PTHR43048:SF3">
    <property type="entry name" value="METHYLMALONYL-COA EPIMERASE, MITOCHONDRIAL"/>
    <property type="match status" value="1"/>
</dbReference>
<dbReference type="InterPro" id="IPR009799">
    <property type="entry name" value="EthD_dom"/>
</dbReference>
<dbReference type="InterPro" id="IPR037523">
    <property type="entry name" value="VOC_core"/>
</dbReference>
<dbReference type="InterPro" id="IPR029068">
    <property type="entry name" value="Glyas_Bleomycin-R_OHBP_Dase"/>
</dbReference>
<keyword evidence="1" id="KW-0479">Metal-binding</keyword>
<dbReference type="SUPFAM" id="SSF54593">
    <property type="entry name" value="Glyoxalase/Bleomycin resistance protein/Dihydroxybiphenyl dioxygenase"/>
    <property type="match status" value="2"/>
</dbReference>
<dbReference type="Pfam" id="PF13669">
    <property type="entry name" value="Glyoxalase_4"/>
    <property type="match status" value="1"/>
</dbReference>
<dbReference type="PANTHER" id="PTHR43048">
    <property type="entry name" value="METHYLMALONYL-COA EPIMERASE"/>
    <property type="match status" value="1"/>
</dbReference>
<proteinExistence type="predicted"/>
<dbReference type="InterPro" id="IPR051785">
    <property type="entry name" value="MMCE/EMCE_epimerase"/>
</dbReference>
<dbReference type="InterPro" id="IPR004360">
    <property type="entry name" value="Glyas_Fos-R_dOase_dom"/>
</dbReference>
<dbReference type="PROSITE" id="PS51819">
    <property type="entry name" value="VOC"/>
    <property type="match status" value="1"/>
</dbReference>
<evidence type="ECO:0000313" key="3">
    <source>
        <dbReference type="EMBL" id="SDP47603.1"/>
    </source>
</evidence>
<protein>
    <recommendedName>
        <fullName evidence="2">VOC domain-containing protein</fullName>
    </recommendedName>
</protein>
<dbReference type="Pfam" id="PF07110">
    <property type="entry name" value="EthD"/>
    <property type="match status" value="1"/>
</dbReference>